<dbReference type="Proteomes" id="UP000198282">
    <property type="component" value="Unassembled WGS sequence"/>
</dbReference>
<reference evidence="2 3" key="1">
    <citation type="submission" date="2017-06" db="EMBL/GenBank/DDBJ databases">
        <authorList>
            <person name="Kim H.J."/>
            <person name="Triplett B.A."/>
        </authorList>
    </citation>
    <scope>NUCLEOTIDE SEQUENCE [LARGE SCALE GENOMIC DNA]</scope>
    <source>
        <strain evidence="2 3">CGMCC 4.2132</strain>
    </source>
</reference>
<evidence type="ECO:0000313" key="3">
    <source>
        <dbReference type="Proteomes" id="UP000198282"/>
    </source>
</evidence>
<dbReference type="SUPFAM" id="SSF54427">
    <property type="entry name" value="NTF2-like"/>
    <property type="match status" value="1"/>
</dbReference>
<dbReference type="InterPro" id="IPR009959">
    <property type="entry name" value="Cyclase_SnoaL-like"/>
</dbReference>
<dbReference type="InterPro" id="IPR032710">
    <property type="entry name" value="NTF2-like_dom_sf"/>
</dbReference>
<evidence type="ECO:0000259" key="1">
    <source>
        <dbReference type="Pfam" id="PF12680"/>
    </source>
</evidence>
<dbReference type="Gene3D" id="3.10.450.50">
    <property type="match status" value="1"/>
</dbReference>
<dbReference type="RefSeq" id="WP_089210018.1">
    <property type="nucleotide sequence ID" value="NZ_FZOD01000029.1"/>
</dbReference>
<dbReference type="OrthoDB" id="3542814at2"/>
<dbReference type="EMBL" id="FZOD01000029">
    <property type="protein sequence ID" value="SNT22603.1"/>
    <property type="molecule type" value="Genomic_DNA"/>
</dbReference>
<accession>A0A239KYC2</accession>
<evidence type="ECO:0000313" key="2">
    <source>
        <dbReference type="EMBL" id="SNT22603.1"/>
    </source>
</evidence>
<sequence>MSHVVDRLVSALDARDLAATMRCYSPQAVVVGPELQAEGLEEIAACHMHLFEGFPALRMTVWEKVVCGDLVMIEALASGTHGGPFLLAGGEVLQATGRAVNIRTCWVFTLADDLIVSQRVYYDQLEVYSQIGLRLPSTSESFD</sequence>
<feature type="domain" description="SnoaL-like" evidence="1">
    <location>
        <begin position="5"/>
        <end position="117"/>
    </location>
</feature>
<gene>
    <name evidence="2" type="ORF">SAMN05216276_102954</name>
</gene>
<keyword evidence="3" id="KW-1185">Reference proteome</keyword>
<dbReference type="Pfam" id="PF12680">
    <property type="entry name" value="SnoaL_2"/>
    <property type="match status" value="1"/>
</dbReference>
<protein>
    <recommendedName>
        <fullName evidence="1">SnoaL-like domain-containing protein</fullName>
    </recommendedName>
</protein>
<dbReference type="InterPro" id="IPR037401">
    <property type="entry name" value="SnoaL-like"/>
</dbReference>
<proteinExistence type="predicted"/>
<dbReference type="AlphaFoldDB" id="A0A239KYC2"/>
<organism evidence="2 3">
    <name type="scientific">Streptosporangium subroseum</name>
    <dbReference type="NCBI Taxonomy" id="106412"/>
    <lineage>
        <taxon>Bacteria</taxon>
        <taxon>Bacillati</taxon>
        <taxon>Actinomycetota</taxon>
        <taxon>Actinomycetes</taxon>
        <taxon>Streptosporangiales</taxon>
        <taxon>Streptosporangiaceae</taxon>
        <taxon>Streptosporangium</taxon>
    </lineage>
</organism>
<dbReference type="PANTHER" id="PTHR38436:SF1">
    <property type="entry name" value="ESTER CYCLASE"/>
    <property type="match status" value="1"/>
</dbReference>
<name>A0A239KYC2_9ACTN</name>
<dbReference type="PANTHER" id="PTHR38436">
    <property type="entry name" value="POLYKETIDE CYCLASE SNOAL-LIKE DOMAIN"/>
    <property type="match status" value="1"/>
</dbReference>
<dbReference type="GO" id="GO:0030638">
    <property type="term" value="P:polyketide metabolic process"/>
    <property type="evidence" value="ECO:0007669"/>
    <property type="project" value="InterPro"/>
</dbReference>